<proteinExistence type="predicted"/>
<evidence type="ECO:0000256" key="1">
    <source>
        <dbReference type="SAM" id="MobiDB-lite"/>
    </source>
</evidence>
<dbReference type="GeneID" id="64594356"/>
<keyword evidence="3" id="KW-1185">Reference proteome</keyword>
<feature type="compositionally biased region" description="Polar residues" evidence="1">
    <location>
        <begin position="145"/>
        <end position="159"/>
    </location>
</feature>
<dbReference type="RefSeq" id="XP_041155864.1">
    <property type="nucleotide sequence ID" value="XM_041300592.1"/>
</dbReference>
<name>A0A9P7AHW5_9AGAM</name>
<dbReference type="EMBL" id="JABBWE010000066">
    <property type="protein sequence ID" value="KAG1788673.1"/>
    <property type="molecule type" value="Genomic_DNA"/>
</dbReference>
<accession>A0A9P7AHW5</accession>
<gene>
    <name evidence="2" type="ORF">HD556DRAFT_1311927</name>
</gene>
<organism evidence="2 3">
    <name type="scientific">Suillus plorans</name>
    <dbReference type="NCBI Taxonomy" id="116603"/>
    <lineage>
        <taxon>Eukaryota</taxon>
        <taxon>Fungi</taxon>
        <taxon>Dikarya</taxon>
        <taxon>Basidiomycota</taxon>
        <taxon>Agaricomycotina</taxon>
        <taxon>Agaricomycetes</taxon>
        <taxon>Agaricomycetidae</taxon>
        <taxon>Boletales</taxon>
        <taxon>Suillineae</taxon>
        <taxon>Suillaceae</taxon>
        <taxon>Suillus</taxon>
    </lineage>
</organism>
<comment type="caution">
    <text evidence="2">The sequence shown here is derived from an EMBL/GenBank/DDBJ whole genome shotgun (WGS) entry which is preliminary data.</text>
</comment>
<evidence type="ECO:0000313" key="3">
    <source>
        <dbReference type="Proteomes" id="UP000719766"/>
    </source>
</evidence>
<sequence>MSLPDDACLSVISSNAKDEAWPHHKYLHECDKLKNSELPRKMSSVETLVECEGGVDRVTQMMVLVRDDEHDNICMRDSIQVCKTTMGIAIRADDGPTTTSSTALGRRTRSLMVQNLSLGYGWRRRRNIAEVRLVVDGCCANGTVQRKGSDQSPKLSASSPKLGRSRRRLSHGRKEEYLSRRLFLGELDQLLIARDTRKMTQGSCSLQQARLWV</sequence>
<evidence type="ECO:0000313" key="2">
    <source>
        <dbReference type="EMBL" id="KAG1788673.1"/>
    </source>
</evidence>
<protein>
    <submittedName>
        <fullName evidence="2">Uncharacterized protein</fullName>
    </submittedName>
</protein>
<dbReference type="AlphaFoldDB" id="A0A9P7AHW5"/>
<reference evidence="2" key="1">
    <citation type="journal article" date="2020" name="New Phytol.">
        <title>Comparative genomics reveals dynamic genome evolution in host specialist ectomycorrhizal fungi.</title>
        <authorList>
            <person name="Lofgren L.A."/>
            <person name="Nguyen N.H."/>
            <person name="Vilgalys R."/>
            <person name="Ruytinx J."/>
            <person name="Liao H.L."/>
            <person name="Branco S."/>
            <person name="Kuo A."/>
            <person name="LaButti K."/>
            <person name="Lipzen A."/>
            <person name="Andreopoulos W."/>
            <person name="Pangilinan J."/>
            <person name="Riley R."/>
            <person name="Hundley H."/>
            <person name="Na H."/>
            <person name="Barry K."/>
            <person name="Grigoriev I.V."/>
            <person name="Stajich J.E."/>
            <person name="Kennedy P.G."/>
        </authorList>
    </citation>
    <scope>NUCLEOTIDE SEQUENCE</scope>
    <source>
        <strain evidence="2">S12</strain>
    </source>
</reference>
<feature type="region of interest" description="Disordered" evidence="1">
    <location>
        <begin position="145"/>
        <end position="171"/>
    </location>
</feature>
<dbReference type="Proteomes" id="UP000719766">
    <property type="component" value="Unassembled WGS sequence"/>
</dbReference>